<dbReference type="InterPro" id="IPR019734">
    <property type="entry name" value="TPR_rpt"/>
</dbReference>
<dbReference type="EMBL" id="HBKQ01011663">
    <property type="protein sequence ID" value="CAE2219764.1"/>
    <property type="molecule type" value="Transcribed_RNA"/>
</dbReference>
<feature type="repeat" description="TPR" evidence="1">
    <location>
        <begin position="177"/>
        <end position="210"/>
    </location>
</feature>
<proteinExistence type="predicted"/>
<feature type="region of interest" description="Disordered" evidence="2">
    <location>
        <begin position="64"/>
        <end position="92"/>
    </location>
</feature>
<dbReference type="SUPFAM" id="SSF48452">
    <property type="entry name" value="TPR-like"/>
    <property type="match status" value="1"/>
</dbReference>
<feature type="compositionally biased region" description="Low complexity" evidence="2">
    <location>
        <begin position="321"/>
        <end position="333"/>
    </location>
</feature>
<feature type="region of interest" description="Disordered" evidence="2">
    <location>
        <begin position="1"/>
        <end position="34"/>
    </location>
</feature>
<evidence type="ECO:0000256" key="2">
    <source>
        <dbReference type="SAM" id="MobiDB-lite"/>
    </source>
</evidence>
<feature type="compositionally biased region" description="Acidic residues" evidence="2">
    <location>
        <begin position="82"/>
        <end position="92"/>
    </location>
</feature>
<dbReference type="SMART" id="SM00028">
    <property type="entry name" value="TPR"/>
    <property type="match status" value="3"/>
</dbReference>
<feature type="region of interest" description="Disordered" evidence="2">
    <location>
        <begin position="308"/>
        <end position="338"/>
    </location>
</feature>
<name>A0A7S4MG07_9STRA</name>
<dbReference type="AlphaFoldDB" id="A0A7S4MG07"/>
<reference evidence="3" key="1">
    <citation type="submission" date="2021-01" db="EMBL/GenBank/DDBJ databases">
        <authorList>
            <person name="Corre E."/>
            <person name="Pelletier E."/>
            <person name="Niang G."/>
            <person name="Scheremetjew M."/>
            <person name="Finn R."/>
            <person name="Kale V."/>
            <person name="Holt S."/>
            <person name="Cochrane G."/>
            <person name="Meng A."/>
            <person name="Brown T."/>
            <person name="Cohen L."/>
        </authorList>
    </citation>
    <scope>NUCLEOTIDE SEQUENCE</scope>
    <source>
        <strain evidence="3">Isolate 1302-5</strain>
    </source>
</reference>
<dbReference type="InterPro" id="IPR011990">
    <property type="entry name" value="TPR-like_helical_dom_sf"/>
</dbReference>
<feature type="compositionally biased region" description="Basic and acidic residues" evidence="2">
    <location>
        <begin position="70"/>
        <end position="81"/>
    </location>
</feature>
<organism evidence="3">
    <name type="scientific">Odontella aurita</name>
    <dbReference type="NCBI Taxonomy" id="265563"/>
    <lineage>
        <taxon>Eukaryota</taxon>
        <taxon>Sar</taxon>
        <taxon>Stramenopiles</taxon>
        <taxon>Ochrophyta</taxon>
        <taxon>Bacillariophyta</taxon>
        <taxon>Mediophyceae</taxon>
        <taxon>Biddulphiophycidae</taxon>
        <taxon>Eupodiscales</taxon>
        <taxon>Odontellaceae</taxon>
        <taxon>Odontella</taxon>
    </lineage>
</organism>
<protein>
    <submittedName>
        <fullName evidence="3">Uncharacterized protein</fullName>
    </submittedName>
</protein>
<dbReference type="Gene3D" id="1.25.40.10">
    <property type="entry name" value="Tetratricopeptide repeat domain"/>
    <property type="match status" value="2"/>
</dbReference>
<dbReference type="PROSITE" id="PS50005">
    <property type="entry name" value="TPR"/>
    <property type="match status" value="1"/>
</dbReference>
<sequence>MTGPAPPRHGCYIEGDDGYNDGEDLNDSGAEGGHRARAAAREVWAVRSPLPFAERDRFERTCYGSPKQRAASEADGDRLAEVDEDEEGEEELTQIETLYDVRRVHETVEGHLQAGKYARAIAVLSDNLLPSLKLMEQLEEKFRDKYDQRGAGAEGGGDDESTGSAGAGAFPYRELIASALRNVGVLQMWVGSFEDAINTFLEAMQHDPNDATPLSYLGLLMCATRRTDDARKIFLRALLMIERGEQLSQAPSGSRNAGPVAPEERTKLVRIAKGILLNNMGWCFLKTEELEKANGTFRRALGMLLENGREHERRRGGTEAGGTPAAGGRTNTAKAEQHGGDLPLSRFCIAITMCNMGAILGRTKELDVAVQALEPAAELFKSIPGLDKYFVITTLNAIALINATLKNLNNALTVSNAHCRWIKFYPYFERFVNMKPITNYCVPRTIFLISNGQTFRFIFFLTRLREGLRAHSRLHGFQGRRGRMRRRGRGSHPREDAPDLQGAQGRGIGEDVPANDCHSS</sequence>
<feature type="compositionally biased region" description="Acidic residues" evidence="2">
    <location>
        <begin position="14"/>
        <end position="26"/>
    </location>
</feature>
<keyword evidence="1" id="KW-0802">TPR repeat</keyword>
<evidence type="ECO:0000313" key="3">
    <source>
        <dbReference type="EMBL" id="CAE2219764.1"/>
    </source>
</evidence>
<feature type="region of interest" description="Disordered" evidence="2">
    <location>
        <begin position="476"/>
        <end position="520"/>
    </location>
</feature>
<feature type="compositionally biased region" description="Basic and acidic residues" evidence="2">
    <location>
        <begin position="308"/>
        <end position="317"/>
    </location>
</feature>
<gene>
    <name evidence="3" type="ORF">OAUR00152_LOCUS7877</name>
</gene>
<evidence type="ECO:0000256" key="1">
    <source>
        <dbReference type="PROSITE-ProRule" id="PRU00339"/>
    </source>
</evidence>
<accession>A0A7S4MG07</accession>
<feature type="compositionally biased region" description="Basic residues" evidence="2">
    <location>
        <begin position="476"/>
        <end position="491"/>
    </location>
</feature>